<dbReference type="InterPro" id="IPR003313">
    <property type="entry name" value="AraC-bd"/>
</dbReference>
<dbReference type="GO" id="GO:0043565">
    <property type="term" value="F:sequence-specific DNA binding"/>
    <property type="evidence" value="ECO:0007669"/>
    <property type="project" value="InterPro"/>
</dbReference>
<dbReference type="PROSITE" id="PS01124">
    <property type="entry name" value="HTH_ARAC_FAMILY_2"/>
    <property type="match status" value="1"/>
</dbReference>
<dbReference type="PROSITE" id="PS00041">
    <property type="entry name" value="HTH_ARAC_FAMILY_1"/>
    <property type="match status" value="1"/>
</dbReference>
<dbReference type="SMART" id="SM00342">
    <property type="entry name" value="HTH_ARAC"/>
    <property type="match status" value="1"/>
</dbReference>
<evidence type="ECO:0000313" key="7">
    <source>
        <dbReference type="EMBL" id="HIZ34675.1"/>
    </source>
</evidence>
<evidence type="ECO:0000256" key="3">
    <source>
        <dbReference type="ARBA" id="ARBA00023159"/>
    </source>
</evidence>
<keyword evidence="1" id="KW-0805">Transcription regulation</keyword>
<dbReference type="InterPro" id="IPR050204">
    <property type="entry name" value="AraC_XylS_family_regulators"/>
</dbReference>
<dbReference type="InterPro" id="IPR037923">
    <property type="entry name" value="HTH-like"/>
</dbReference>
<proteinExistence type="predicted"/>
<dbReference type="InterPro" id="IPR018060">
    <property type="entry name" value="HTH_AraC"/>
</dbReference>
<dbReference type="AlphaFoldDB" id="A0A9D2EC55"/>
<evidence type="ECO:0000256" key="2">
    <source>
        <dbReference type="ARBA" id="ARBA00023125"/>
    </source>
</evidence>
<dbReference type="Pfam" id="PF02311">
    <property type="entry name" value="AraC_binding"/>
    <property type="match status" value="1"/>
</dbReference>
<keyword evidence="4" id="KW-0804">Transcription</keyword>
<feature type="domain" description="Integrase catalytic" evidence="6">
    <location>
        <begin position="120"/>
        <end position="290"/>
    </location>
</feature>
<evidence type="ECO:0000259" key="6">
    <source>
        <dbReference type="PROSITE" id="PS50994"/>
    </source>
</evidence>
<dbReference type="GO" id="GO:0003700">
    <property type="term" value="F:DNA-binding transcription factor activity"/>
    <property type="evidence" value="ECO:0007669"/>
    <property type="project" value="InterPro"/>
</dbReference>
<comment type="caution">
    <text evidence="7">The sequence shown here is derived from an EMBL/GenBank/DDBJ whole genome shotgun (WGS) entry which is preliminary data.</text>
</comment>
<keyword evidence="3" id="KW-0010">Activator</keyword>
<keyword evidence="2" id="KW-0238">DNA-binding</keyword>
<evidence type="ECO:0000259" key="5">
    <source>
        <dbReference type="PROSITE" id="PS01124"/>
    </source>
</evidence>
<organism evidence="7 8">
    <name type="scientific">Candidatus Ruania gallistercoris</name>
    <dbReference type="NCBI Taxonomy" id="2838746"/>
    <lineage>
        <taxon>Bacteria</taxon>
        <taxon>Bacillati</taxon>
        <taxon>Actinomycetota</taxon>
        <taxon>Actinomycetes</taxon>
        <taxon>Micrococcales</taxon>
        <taxon>Ruaniaceae</taxon>
        <taxon>Ruania</taxon>
    </lineage>
</organism>
<reference evidence="7" key="2">
    <citation type="submission" date="2021-04" db="EMBL/GenBank/DDBJ databases">
        <authorList>
            <person name="Gilroy R."/>
        </authorList>
    </citation>
    <scope>NUCLEOTIDE SEQUENCE</scope>
    <source>
        <strain evidence="7">ChiGjej4B4-7305</strain>
    </source>
</reference>
<feature type="domain" description="HTH araC/xylS-type" evidence="5">
    <location>
        <begin position="187"/>
        <end position="288"/>
    </location>
</feature>
<dbReference type="Pfam" id="PF12833">
    <property type="entry name" value="HTH_18"/>
    <property type="match status" value="1"/>
</dbReference>
<reference evidence="7" key="1">
    <citation type="journal article" date="2021" name="PeerJ">
        <title>Extensive microbial diversity within the chicken gut microbiome revealed by metagenomics and culture.</title>
        <authorList>
            <person name="Gilroy R."/>
            <person name="Ravi A."/>
            <person name="Getino M."/>
            <person name="Pursley I."/>
            <person name="Horton D.L."/>
            <person name="Alikhan N.F."/>
            <person name="Baker D."/>
            <person name="Gharbi K."/>
            <person name="Hall N."/>
            <person name="Watson M."/>
            <person name="Adriaenssens E.M."/>
            <person name="Foster-Nyarko E."/>
            <person name="Jarju S."/>
            <person name="Secka A."/>
            <person name="Antonio M."/>
            <person name="Oren A."/>
            <person name="Chaudhuri R.R."/>
            <person name="La Ragione R."/>
            <person name="Hildebrand F."/>
            <person name="Pallen M.J."/>
        </authorList>
    </citation>
    <scope>NUCLEOTIDE SEQUENCE</scope>
    <source>
        <strain evidence="7">ChiGjej4B4-7305</strain>
    </source>
</reference>
<dbReference type="Gene3D" id="1.10.10.60">
    <property type="entry name" value="Homeodomain-like"/>
    <property type="match status" value="1"/>
</dbReference>
<dbReference type="EMBL" id="DXBY01000050">
    <property type="protein sequence ID" value="HIZ34675.1"/>
    <property type="molecule type" value="Genomic_DNA"/>
</dbReference>
<evidence type="ECO:0000256" key="1">
    <source>
        <dbReference type="ARBA" id="ARBA00023015"/>
    </source>
</evidence>
<dbReference type="InterPro" id="IPR018062">
    <property type="entry name" value="HTH_AraC-typ_CS"/>
</dbReference>
<dbReference type="InterPro" id="IPR001584">
    <property type="entry name" value="Integrase_cat-core"/>
</dbReference>
<accession>A0A9D2EC55</accession>
<sequence>MIADRELDNSRPIAPSVPRRWSSYLNVARPLRDAGLSCRGAGEQQAGPVADPLPRRLSTHALVFVTGGSGRYRDERCPNEITIAAPSVIWLSAGATHAYGPGPDGWQEHWVLFEGTMTRVFEGPHGWPADRPVQPADPTVLRTLADAFARLHSALLLPSSRSQLVAATVVAQLIGIALDATAPSPRQRAASVVDALSGSAFLPLSVAERAAELGLTVDTLYTAVREATGLSPHEFIIQARMGRAQQLLADTTSEVAAVAAQVGYDDPAYFSRLFRRRVGLAPVEFRQQEAARRS</sequence>
<dbReference type="PROSITE" id="PS50994">
    <property type="entry name" value="INTEGRASE"/>
    <property type="match status" value="1"/>
</dbReference>
<dbReference type="SUPFAM" id="SSF51215">
    <property type="entry name" value="Regulatory protein AraC"/>
    <property type="match status" value="1"/>
</dbReference>
<dbReference type="Proteomes" id="UP000824037">
    <property type="component" value="Unassembled WGS sequence"/>
</dbReference>
<dbReference type="PRINTS" id="PR00032">
    <property type="entry name" value="HTHARAC"/>
</dbReference>
<dbReference type="SUPFAM" id="SSF46689">
    <property type="entry name" value="Homeodomain-like"/>
    <property type="match status" value="1"/>
</dbReference>
<name>A0A9D2EC55_9MICO</name>
<dbReference type="InterPro" id="IPR009057">
    <property type="entry name" value="Homeodomain-like_sf"/>
</dbReference>
<evidence type="ECO:0000313" key="8">
    <source>
        <dbReference type="Proteomes" id="UP000824037"/>
    </source>
</evidence>
<dbReference type="PANTHER" id="PTHR46796">
    <property type="entry name" value="HTH-TYPE TRANSCRIPTIONAL ACTIVATOR RHAS-RELATED"/>
    <property type="match status" value="1"/>
</dbReference>
<dbReference type="GO" id="GO:0015074">
    <property type="term" value="P:DNA integration"/>
    <property type="evidence" value="ECO:0007669"/>
    <property type="project" value="InterPro"/>
</dbReference>
<dbReference type="InterPro" id="IPR020449">
    <property type="entry name" value="Tscrpt_reg_AraC-type_HTH"/>
</dbReference>
<protein>
    <submittedName>
        <fullName evidence="7">AraC family transcriptional regulator</fullName>
    </submittedName>
</protein>
<evidence type="ECO:0000256" key="4">
    <source>
        <dbReference type="ARBA" id="ARBA00023163"/>
    </source>
</evidence>
<gene>
    <name evidence="7" type="ORF">H9815_02765</name>
</gene>